<reference evidence="2" key="1">
    <citation type="submission" date="2019-12" db="EMBL/GenBank/DDBJ databases">
        <authorList>
            <person name="Scholes J."/>
        </authorList>
    </citation>
    <scope>NUCLEOTIDE SEQUENCE</scope>
</reference>
<dbReference type="Pfam" id="PF15071">
    <property type="entry name" value="TMEM220"/>
    <property type="match status" value="1"/>
</dbReference>
<dbReference type="EMBL" id="CACSLK010012206">
    <property type="protein sequence ID" value="CAA0814334.1"/>
    <property type="molecule type" value="Genomic_DNA"/>
</dbReference>
<sequence>MASLFALSALFQFNDSDWYFWIPLYAIACAVNLVSWAKKPNSRMIRTAQFDLCLGIFLFMKVSIEGFLEGSKFAGFWSFDMRERTVREKFGSGLVISSMFLFLQISNTRPTLLTKYGMPILVGVAYGLSFIFFAFQHGEMKY</sequence>
<evidence type="ECO:0000313" key="2">
    <source>
        <dbReference type="EMBL" id="CAA0814334.1"/>
    </source>
</evidence>
<evidence type="ECO:0000256" key="1">
    <source>
        <dbReference type="SAM" id="Phobius"/>
    </source>
</evidence>
<keyword evidence="1" id="KW-0472">Membrane</keyword>
<name>A0A9N7R493_STRHE</name>
<keyword evidence="1" id="KW-0812">Transmembrane</keyword>
<keyword evidence="1" id="KW-1133">Transmembrane helix</keyword>
<protein>
    <submittedName>
        <fullName evidence="2">Uncharacterized protein</fullName>
    </submittedName>
</protein>
<dbReference type="AlphaFoldDB" id="A0A9N7R493"/>
<dbReference type="Proteomes" id="UP001153555">
    <property type="component" value="Unassembled WGS sequence"/>
</dbReference>
<keyword evidence="3" id="KW-1185">Reference proteome</keyword>
<proteinExistence type="predicted"/>
<dbReference type="PANTHER" id="PTHR34262">
    <property type="entry name" value="TRANSMEMBRANE PROTEIN 220"/>
    <property type="match status" value="1"/>
</dbReference>
<dbReference type="OrthoDB" id="9924288at2759"/>
<feature type="transmembrane region" description="Helical" evidence="1">
    <location>
        <begin position="118"/>
        <end position="135"/>
    </location>
</feature>
<evidence type="ECO:0000313" key="3">
    <source>
        <dbReference type="Proteomes" id="UP001153555"/>
    </source>
</evidence>
<organism evidence="2 3">
    <name type="scientific">Striga hermonthica</name>
    <name type="common">Purple witchweed</name>
    <name type="synonym">Buchnera hermonthica</name>
    <dbReference type="NCBI Taxonomy" id="68872"/>
    <lineage>
        <taxon>Eukaryota</taxon>
        <taxon>Viridiplantae</taxon>
        <taxon>Streptophyta</taxon>
        <taxon>Embryophyta</taxon>
        <taxon>Tracheophyta</taxon>
        <taxon>Spermatophyta</taxon>
        <taxon>Magnoliopsida</taxon>
        <taxon>eudicotyledons</taxon>
        <taxon>Gunneridae</taxon>
        <taxon>Pentapetalae</taxon>
        <taxon>asterids</taxon>
        <taxon>lamiids</taxon>
        <taxon>Lamiales</taxon>
        <taxon>Orobanchaceae</taxon>
        <taxon>Buchnereae</taxon>
        <taxon>Striga</taxon>
    </lineage>
</organism>
<accession>A0A9N7R493</accession>
<dbReference type="PANTHER" id="PTHR34262:SF1">
    <property type="entry name" value="TRANSMEMBRANE PROTEIN 220"/>
    <property type="match status" value="1"/>
</dbReference>
<feature type="transmembrane region" description="Helical" evidence="1">
    <location>
        <begin position="90"/>
        <end position="106"/>
    </location>
</feature>
<dbReference type="InterPro" id="IPR029377">
    <property type="entry name" value="TMEM220"/>
</dbReference>
<gene>
    <name evidence="2" type="ORF">SHERM_14631</name>
</gene>
<comment type="caution">
    <text evidence="2">The sequence shown here is derived from an EMBL/GenBank/DDBJ whole genome shotgun (WGS) entry which is preliminary data.</text>
</comment>
<feature type="transmembrane region" description="Helical" evidence="1">
    <location>
        <begin position="18"/>
        <end position="37"/>
    </location>
</feature>